<dbReference type="InterPro" id="IPR036747">
    <property type="entry name" value="ASF1-like_sf"/>
</dbReference>
<keyword evidence="4" id="KW-0804">Transcription</keyword>
<evidence type="ECO:0000256" key="2">
    <source>
        <dbReference type="ARBA" id="ARBA00006051"/>
    </source>
</evidence>
<keyword evidence="3" id="KW-0805">Transcription regulation</keyword>
<evidence type="ECO:0000256" key="3">
    <source>
        <dbReference type="ARBA" id="ARBA00023015"/>
    </source>
</evidence>
<evidence type="ECO:0000256" key="4">
    <source>
        <dbReference type="ARBA" id="ARBA00023163"/>
    </source>
</evidence>
<dbReference type="GO" id="GO:0042393">
    <property type="term" value="F:histone binding"/>
    <property type="evidence" value="ECO:0007669"/>
    <property type="project" value="TreeGrafter"/>
</dbReference>
<organism evidence="7 8">
    <name type="scientific">Acrasis kona</name>
    <dbReference type="NCBI Taxonomy" id="1008807"/>
    <lineage>
        <taxon>Eukaryota</taxon>
        <taxon>Discoba</taxon>
        <taxon>Heterolobosea</taxon>
        <taxon>Tetramitia</taxon>
        <taxon>Eutetramitia</taxon>
        <taxon>Acrasidae</taxon>
        <taxon>Acrasis</taxon>
    </lineage>
</organism>
<evidence type="ECO:0000256" key="6">
    <source>
        <dbReference type="ARBA" id="ARBA00023242"/>
    </source>
</evidence>
<dbReference type="GO" id="GO:0000785">
    <property type="term" value="C:chromatin"/>
    <property type="evidence" value="ECO:0007669"/>
    <property type="project" value="TreeGrafter"/>
</dbReference>
<dbReference type="PANTHER" id="PTHR12040:SF0">
    <property type="entry name" value="HISTONE CHAPERONE ASF1"/>
    <property type="match status" value="1"/>
</dbReference>
<keyword evidence="5" id="KW-0143">Chaperone</keyword>
<evidence type="ECO:0000256" key="1">
    <source>
        <dbReference type="ARBA" id="ARBA00004123"/>
    </source>
</evidence>
<sequence>MSSVMIKDVKVFSNPAPFNSPIEIEVTFECVEELKEDLEWKLVYVGSSEDDAQDQELDSIMVGPINVGTNQFTFSANPPNHESIPRDQLLDNSVIFLEGSYLNEKFVQVGYFINNEYTDPLLKENPPNPHEVDKIQRNILADQPRITTFPIDWSKGNNTQQ</sequence>
<evidence type="ECO:0000313" key="7">
    <source>
        <dbReference type="EMBL" id="KAL0480455.1"/>
    </source>
</evidence>
<accession>A0AAW2YTE3</accession>
<evidence type="ECO:0000256" key="5">
    <source>
        <dbReference type="ARBA" id="ARBA00023186"/>
    </source>
</evidence>
<comment type="caution">
    <text evidence="7">The sequence shown here is derived from an EMBL/GenBank/DDBJ whole genome shotgun (WGS) entry which is preliminary data.</text>
</comment>
<dbReference type="Gene3D" id="2.60.40.1490">
    <property type="entry name" value="Histone chaperone ASF1-like"/>
    <property type="match status" value="1"/>
</dbReference>
<comment type="subcellular location">
    <subcellularLocation>
        <location evidence="1">Nucleus</location>
    </subcellularLocation>
</comment>
<proteinExistence type="inferred from homology"/>
<keyword evidence="6" id="KW-0539">Nucleus</keyword>
<dbReference type="AlphaFoldDB" id="A0AAW2YTE3"/>
<dbReference type="PANTHER" id="PTHR12040">
    <property type="entry name" value="ANTI-SILENCING PROTEIN 1"/>
    <property type="match status" value="1"/>
</dbReference>
<dbReference type="Proteomes" id="UP001431209">
    <property type="component" value="Unassembled WGS sequence"/>
</dbReference>
<comment type="similarity">
    <text evidence="2">Belongs to the ASF1 family.</text>
</comment>
<dbReference type="GO" id="GO:0006335">
    <property type="term" value="P:DNA replication-dependent chromatin assembly"/>
    <property type="evidence" value="ECO:0007669"/>
    <property type="project" value="TreeGrafter"/>
</dbReference>
<protein>
    <submittedName>
        <fullName evidence="7">Histone chaperone ASF1A</fullName>
    </submittedName>
</protein>
<name>A0AAW2YTE3_9EUKA</name>
<dbReference type="InterPro" id="IPR006818">
    <property type="entry name" value="ASF1-like"/>
</dbReference>
<dbReference type="GO" id="GO:0005634">
    <property type="term" value="C:nucleus"/>
    <property type="evidence" value="ECO:0007669"/>
    <property type="project" value="UniProtKB-SubCell"/>
</dbReference>
<dbReference type="Pfam" id="PF04729">
    <property type="entry name" value="ASF1_hist_chap"/>
    <property type="match status" value="1"/>
</dbReference>
<gene>
    <name evidence="7" type="ORF">AKO1_011050</name>
</gene>
<dbReference type="SUPFAM" id="SSF101546">
    <property type="entry name" value="ASF1-like"/>
    <property type="match status" value="1"/>
</dbReference>
<reference evidence="7 8" key="1">
    <citation type="submission" date="2024-03" db="EMBL/GenBank/DDBJ databases">
        <title>The Acrasis kona genome and developmental transcriptomes reveal deep origins of eukaryotic multicellular pathways.</title>
        <authorList>
            <person name="Sheikh S."/>
            <person name="Fu C.-J."/>
            <person name="Brown M.W."/>
            <person name="Baldauf S.L."/>
        </authorList>
    </citation>
    <scope>NUCLEOTIDE SEQUENCE [LARGE SCALE GENOMIC DNA]</scope>
    <source>
        <strain evidence="7 8">ATCC MYA-3509</strain>
    </source>
</reference>
<dbReference type="EMBL" id="JAOPGA020000657">
    <property type="protein sequence ID" value="KAL0480455.1"/>
    <property type="molecule type" value="Genomic_DNA"/>
</dbReference>
<keyword evidence="8" id="KW-1185">Reference proteome</keyword>
<evidence type="ECO:0000313" key="8">
    <source>
        <dbReference type="Proteomes" id="UP001431209"/>
    </source>
</evidence>